<feature type="domain" description="Myb-like DNA-binding" evidence="2">
    <location>
        <begin position="26"/>
        <end position="69"/>
    </location>
</feature>
<dbReference type="Proteomes" id="UP001303115">
    <property type="component" value="Unassembled WGS sequence"/>
</dbReference>
<comment type="caution">
    <text evidence="3">The sequence shown here is derived from an EMBL/GenBank/DDBJ whole genome shotgun (WGS) entry which is preliminary data.</text>
</comment>
<gene>
    <name evidence="3" type="ORF">C8A01DRAFT_12900</name>
</gene>
<accession>A0AAN6SVF8</accession>
<protein>
    <recommendedName>
        <fullName evidence="2">Myb-like DNA-binding domain-containing protein</fullName>
    </recommendedName>
</protein>
<dbReference type="AlphaFoldDB" id="A0AAN6SVF8"/>
<keyword evidence="4" id="KW-1185">Reference proteome</keyword>
<organism evidence="3 4">
    <name type="scientific">Parachaetomium inaequale</name>
    <dbReference type="NCBI Taxonomy" id="2588326"/>
    <lineage>
        <taxon>Eukaryota</taxon>
        <taxon>Fungi</taxon>
        <taxon>Dikarya</taxon>
        <taxon>Ascomycota</taxon>
        <taxon>Pezizomycotina</taxon>
        <taxon>Sordariomycetes</taxon>
        <taxon>Sordariomycetidae</taxon>
        <taxon>Sordariales</taxon>
        <taxon>Chaetomiaceae</taxon>
        <taxon>Parachaetomium</taxon>
    </lineage>
</organism>
<proteinExistence type="predicted"/>
<feature type="compositionally biased region" description="Basic and acidic residues" evidence="1">
    <location>
        <begin position="363"/>
        <end position="376"/>
    </location>
</feature>
<feature type="region of interest" description="Disordered" evidence="1">
    <location>
        <begin position="363"/>
        <end position="395"/>
    </location>
</feature>
<evidence type="ECO:0000256" key="1">
    <source>
        <dbReference type="SAM" id="MobiDB-lite"/>
    </source>
</evidence>
<name>A0AAN6SVF8_9PEZI</name>
<reference evidence="4" key="1">
    <citation type="journal article" date="2023" name="Mol. Phylogenet. Evol.">
        <title>Genome-scale phylogeny and comparative genomics of the fungal order Sordariales.</title>
        <authorList>
            <person name="Hensen N."/>
            <person name="Bonometti L."/>
            <person name="Westerberg I."/>
            <person name="Brannstrom I.O."/>
            <person name="Guillou S."/>
            <person name="Cros-Aarteil S."/>
            <person name="Calhoun S."/>
            <person name="Haridas S."/>
            <person name="Kuo A."/>
            <person name="Mondo S."/>
            <person name="Pangilinan J."/>
            <person name="Riley R."/>
            <person name="LaButti K."/>
            <person name="Andreopoulos B."/>
            <person name="Lipzen A."/>
            <person name="Chen C."/>
            <person name="Yan M."/>
            <person name="Daum C."/>
            <person name="Ng V."/>
            <person name="Clum A."/>
            <person name="Steindorff A."/>
            <person name="Ohm R.A."/>
            <person name="Martin F."/>
            <person name="Silar P."/>
            <person name="Natvig D.O."/>
            <person name="Lalanne C."/>
            <person name="Gautier V."/>
            <person name="Ament-Velasquez S.L."/>
            <person name="Kruys A."/>
            <person name="Hutchinson M.I."/>
            <person name="Powell A.J."/>
            <person name="Barry K."/>
            <person name="Miller A.N."/>
            <person name="Grigoriev I.V."/>
            <person name="Debuchy R."/>
            <person name="Gladieux P."/>
            <person name="Hiltunen Thoren M."/>
            <person name="Johannesson H."/>
        </authorList>
    </citation>
    <scope>NUCLEOTIDE SEQUENCE [LARGE SCALE GENOMIC DNA]</scope>
    <source>
        <strain evidence="4">CBS 284.82</strain>
    </source>
</reference>
<dbReference type="Pfam" id="PF22980">
    <property type="entry name" value="Myb_DNA-bind_8"/>
    <property type="match status" value="1"/>
</dbReference>
<feature type="region of interest" description="Disordered" evidence="1">
    <location>
        <begin position="69"/>
        <end position="155"/>
    </location>
</feature>
<evidence type="ECO:0000313" key="4">
    <source>
        <dbReference type="Proteomes" id="UP001303115"/>
    </source>
</evidence>
<feature type="compositionally biased region" description="Polar residues" evidence="1">
    <location>
        <begin position="122"/>
        <end position="131"/>
    </location>
</feature>
<evidence type="ECO:0000259" key="2">
    <source>
        <dbReference type="Pfam" id="PF22980"/>
    </source>
</evidence>
<dbReference type="InterPro" id="IPR054505">
    <property type="entry name" value="Myb_DNA-bind_8"/>
</dbReference>
<evidence type="ECO:0000313" key="3">
    <source>
        <dbReference type="EMBL" id="KAK4043596.1"/>
    </source>
</evidence>
<dbReference type="EMBL" id="MU854326">
    <property type="protein sequence ID" value="KAK4043596.1"/>
    <property type="molecule type" value="Genomic_DNA"/>
</dbReference>
<feature type="compositionally biased region" description="Gly residues" evidence="1">
    <location>
        <begin position="380"/>
        <end position="389"/>
    </location>
</feature>
<feature type="compositionally biased region" description="Acidic residues" evidence="1">
    <location>
        <begin position="146"/>
        <end position="155"/>
    </location>
</feature>
<sequence>MPPKTTAAKAAAAGDPKQPSAQEAYLFYTIIKNMKGKPDIDWAAVATDAGFKNAETAKVRYGQIKRKLGLDNWTGGKPPVAKEPTKDDEAAGAPETPATNRTKKTAATPGTGSGVKKRASTTKRASATPGSRSRKAKSQALIKMEEDAEQANDQDEDELMLDQNQLPETPTKKFKKGGAAARRIKSEFGSESNAPNMNPGDDIANEFATFPAVLPESVIERRAILVDVSGTWTLAPATVDVHAQWLARLPAHVQTIFYGQAHSAAKNNNNAAARNGGDGVGNANANGNSFILPEENMNINDASATSAQQFISEHFNNATAGGMQLPTLADTMMPAMGMGMGGEAGNVDLHSIPMHPAYFEQLQREREERDQAERDQQLLFGGGHGGGGDGQDDFN</sequence>